<gene>
    <name evidence="1" type="ORF">AQI70_31245</name>
</gene>
<reference evidence="1 2" key="1">
    <citation type="submission" date="2015-10" db="EMBL/GenBank/DDBJ databases">
        <title>Draft genome sequence of Streptomyces curacoi DSM 40107, type strain for the species Streptomyces curacoi.</title>
        <authorList>
            <person name="Ruckert C."/>
            <person name="Winkler A."/>
            <person name="Kalinowski J."/>
            <person name="Kampfer P."/>
            <person name="Glaeser S."/>
        </authorList>
    </citation>
    <scope>NUCLEOTIDE SEQUENCE [LARGE SCALE GENOMIC DNA]</scope>
    <source>
        <strain evidence="1 2">DSM 40107</strain>
    </source>
</reference>
<sequence>MPYARYATMALPRTSHRDMERRCWLVALPAVDGRQYVYRVYAPEDALLADLFWEAWHCHDESALPRAWDLFDAAAIRLVG</sequence>
<keyword evidence="2" id="KW-1185">Reference proteome</keyword>
<organism evidence="1 2">
    <name type="scientific">Streptomyces curacoi</name>
    <dbReference type="NCBI Taxonomy" id="146536"/>
    <lineage>
        <taxon>Bacteria</taxon>
        <taxon>Bacillati</taxon>
        <taxon>Actinomycetota</taxon>
        <taxon>Actinomycetes</taxon>
        <taxon>Kitasatosporales</taxon>
        <taxon>Streptomycetaceae</taxon>
        <taxon>Streptomyces</taxon>
    </lineage>
</organism>
<evidence type="ECO:0000313" key="2">
    <source>
        <dbReference type="Proteomes" id="UP000054024"/>
    </source>
</evidence>
<dbReference type="EMBL" id="LMWJ01000025">
    <property type="protein sequence ID" value="KUM70106.1"/>
    <property type="molecule type" value="Genomic_DNA"/>
</dbReference>
<dbReference type="STRING" id="146536.AQI70_31245"/>
<proteinExistence type="predicted"/>
<protein>
    <submittedName>
        <fullName evidence="1">Uncharacterized protein</fullName>
    </submittedName>
</protein>
<name>A0A117NZ55_9ACTN</name>
<evidence type="ECO:0000313" key="1">
    <source>
        <dbReference type="EMBL" id="KUM70106.1"/>
    </source>
</evidence>
<dbReference type="Proteomes" id="UP000054024">
    <property type="component" value="Unassembled WGS sequence"/>
</dbReference>
<dbReference type="AlphaFoldDB" id="A0A117NZ55"/>
<accession>A0A117NZ55</accession>
<comment type="caution">
    <text evidence="1">The sequence shown here is derived from an EMBL/GenBank/DDBJ whole genome shotgun (WGS) entry which is preliminary data.</text>
</comment>